<dbReference type="GO" id="GO:0005524">
    <property type="term" value="F:ATP binding"/>
    <property type="evidence" value="ECO:0007669"/>
    <property type="project" value="UniProtKB-KW"/>
</dbReference>
<feature type="short sequence motif" description="'ERGGDP' region" evidence="10">
    <location>
        <begin position="183"/>
        <end position="188"/>
    </location>
</feature>
<comment type="caution">
    <text evidence="13">The sequence shown here is derived from an EMBL/GenBank/DDBJ whole genome shotgun (WGS) entry which is preliminary data.</text>
</comment>
<dbReference type="InterPro" id="IPR017812">
    <property type="entry name" value="Mycothiol_ligase_MshC"/>
</dbReference>
<evidence type="ECO:0000256" key="5">
    <source>
        <dbReference type="ARBA" id="ARBA00022723"/>
    </source>
</evidence>
<sequence>MHPWPAPAVPALPGRGSQLVLHDSATGTRTAVGGGERSRLYVCGITPYDATHLGHAATYVAFDLVQRVWRDAGSTVSYVQNVTDVDDPLLERAAATGVDWRDLAARETALFCEDMAALGVLPPDRYVAVTEVVPQIAEAVARMLEGGSAYRLDEDVYFAVDSDPAYGGVAHLDDATARALSAERGGDPDRPGKRGPLDPLLWRGERPGEPAWDSPVGRGRPGWHVECTVIALSCLGGGFEVQGGGRDLVFPHHEMSASHSHALGEEFAQVYAHAGLVAYEGEKISKSRGNLVLVSRLRAQGVDPAAVRLAILAHHYRSEWEWTDEVLAEAVARLGRWQAALGRNEGPDPEPVLAGVRAAMADDLDAPAALALVDDWAARAVAGEGEQVPGAPGLVARTVDALLGVRL</sequence>
<evidence type="ECO:0000256" key="1">
    <source>
        <dbReference type="ARBA" id="ARBA00003679"/>
    </source>
</evidence>
<dbReference type="SUPFAM" id="SSF52374">
    <property type="entry name" value="Nucleotidylyl transferase"/>
    <property type="match status" value="1"/>
</dbReference>
<dbReference type="PANTHER" id="PTHR10890">
    <property type="entry name" value="CYSTEINYL-TRNA SYNTHETASE"/>
    <property type="match status" value="1"/>
</dbReference>
<dbReference type="Gene3D" id="1.20.120.640">
    <property type="entry name" value="Anticodon-binding domain of a subclass of class I aminoacyl-tRNA synthetases"/>
    <property type="match status" value="1"/>
</dbReference>
<feature type="region of interest" description="Disordered" evidence="11">
    <location>
        <begin position="180"/>
        <end position="217"/>
    </location>
</feature>
<gene>
    <name evidence="10" type="primary">mshC</name>
    <name evidence="13" type="ORF">EV189_3533</name>
</gene>
<dbReference type="GO" id="GO:0008270">
    <property type="term" value="F:zinc ion binding"/>
    <property type="evidence" value="ECO:0007669"/>
    <property type="project" value="UniProtKB-UniRule"/>
</dbReference>
<feature type="binding site" evidence="10">
    <location>
        <position position="252"/>
    </location>
    <ligand>
        <name>Zn(2+)</name>
        <dbReference type="ChEBI" id="CHEBI:29105"/>
    </ligand>
</feature>
<keyword evidence="4 10" id="KW-0436">Ligase</keyword>
<dbReference type="NCBIfam" id="TIGR03447">
    <property type="entry name" value="mycothiol_MshC"/>
    <property type="match status" value="1"/>
</dbReference>
<evidence type="ECO:0000313" key="14">
    <source>
        <dbReference type="Proteomes" id="UP000293638"/>
    </source>
</evidence>
<dbReference type="RefSeq" id="WP_130494264.1">
    <property type="nucleotide sequence ID" value="NZ_SGXD01000005.1"/>
</dbReference>
<feature type="binding site" evidence="10">
    <location>
        <begin position="245"/>
        <end position="247"/>
    </location>
    <ligand>
        <name>L-cysteinyl-5'-AMP</name>
        <dbReference type="ChEBI" id="CHEBI:144924"/>
    </ligand>
</feature>
<evidence type="ECO:0000259" key="12">
    <source>
        <dbReference type="Pfam" id="PF01406"/>
    </source>
</evidence>
<dbReference type="Pfam" id="PF01406">
    <property type="entry name" value="tRNA-synt_1e"/>
    <property type="match status" value="1"/>
</dbReference>
<feature type="domain" description="tRNA synthetases class I catalytic" evidence="12">
    <location>
        <begin position="38"/>
        <end position="331"/>
    </location>
</feature>
<organism evidence="13 14">
    <name type="scientific">Motilibacter rhizosphaerae</name>
    <dbReference type="NCBI Taxonomy" id="598652"/>
    <lineage>
        <taxon>Bacteria</taxon>
        <taxon>Bacillati</taxon>
        <taxon>Actinomycetota</taxon>
        <taxon>Actinomycetes</taxon>
        <taxon>Motilibacterales</taxon>
        <taxon>Motilibacteraceae</taxon>
        <taxon>Motilibacter</taxon>
    </lineage>
</organism>
<dbReference type="GO" id="GO:0005829">
    <property type="term" value="C:cytosol"/>
    <property type="evidence" value="ECO:0007669"/>
    <property type="project" value="TreeGrafter"/>
</dbReference>
<comment type="subunit">
    <text evidence="3 10">Monomer.</text>
</comment>
<keyword evidence="5 10" id="KW-0479">Metal-binding</keyword>
<feature type="short sequence motif" description="'HIGH' region" evidence="10">
    <location>
        <begin position="45"/>
        <end position="55"/>
    </location>
</feature>
<dbReference type="AlphaFoldDB" id="A0A4Q7NB26"/>
<feature type="binding site" evidence="10">
    <location>
        <begin position="81"/>
        <end position="83"/>
    </location>
    <ligand>
        <name>L-cysteinyl-5'-AMP</name>
        <dbReference type="ChEBI" id="CHEBI:144924"/>
    </ligand>
</feature>
<feature type="compositionally biased region" description="Basic and acidic residues" evidence="11">
    <location>
        <begin position="184"/>
        <end position="196"/>
    </location>
</feature>
<comment type="similarity">
    <text evidence="2 10">Belongs to the class-I aminoacyl-tRNA synthetase family. MshC subfamily.</text>
</comment>
<evidence type="ECO:0000256" key="3">
    <source>
        <dbReference type="ARBA" id="ARBA00011245"/>
    </source>
</evidence>
<dbReference type="HAMAP" id="MF_01697">
    <property type="entry name" value="MshC"/>
    <property type="match status" value="1"/>
</dbReference>
<comment type="caution">
    <text evidence="10">Lacks conserved residue(s) required for the propagation of feature annotation.</text>
</comment>
<dbReference type="GO" id="GO:0004817">
    <property type="term" value="F:cysteine-tRNA ligase activity"/>
    <property type="evidence" value="ECO:0007669"/>
    <property type="project" value="TreeGrafter"/>
</dbReference>
<dbReference type="GO" id="GO:0006423">
    <property type="term" value="P:cysteinyl-tRNA aminoacylation"/>
    <property type="evidence" value="ECO:0007669"/>
    <property type="project" value="TreeGrafter"/>
</dbReference>
<dbReference type="InterPro" id="IPR024909">
    <property type="entry name" value="Cys-tRNA/MSH_ligase"/>
</dbReference>
<comment type="cofactor">
    <cofactor evidence="10">
        <name>Zn(2+)</name>
        <dbReference type="ChEBI" id="CHEBI:29105"/>
    </cofactor>
    <text evidence="10">Binds 1 zinc ion per subunit.</text>
</comment>
<evidence type="ECO:0000256" key="6">
    <source>
        <dbReference type="ARBA" id="ARBA00022741"/>
    </source>
</evidence>
<feature type="binding site" evidence="10">
    <location>
        <position position="58"/>
    </location>
    <ligand>
        <name>L-cysteinyl-5'-AMP</name>
        <dbReference type="ChEBI" id="CHEBI:144924"/>
    </ligand>
</feature>
<feature type="binding site" evidence="10">
    <location>
        <position position="277"/>
    </location>
    <ligand>
        <name>L-cysteinyl-5'-AMP</name>
        <dbReference type="ChEBI" id="CHEBI:144924"/>
    </ligand>
</feature>
<feature type="binding site" evidence="10">
    <location>
        <position position="223"/>
    </location>
    <ligand>
        <name>L-cysteinyl-5'-AMP</name>
        <dbReference type="ChEBI" id="CHEBI:144924"/>
    </ligand>
</feature>
<feature type="binding site" evidence="10">
    <location>
        <position position="43"/>
    </location>
    <ligand>
        <name>Zn(2+)</name>
        <dbReference type="ChEBI" id="CHEBI:29105"/>
    </ligand>
</feature>
<protein>
    <recommendedName>
        <fullName evidence="10">L-cysteine:1D-myo-inositol 2-amino-2-deoxy-alpha-D-glucopyranoside ligase</fullName>
        <shortName evidence="10">L-Cys:GlcN-Ins ligase</shortName>
        <ecNumber evidence="10">6.3.1.13</ecNumber>
    </recommendedName>
    <alternativeName>
        <fullName evidence="10">Mycothiol ligase</fullName>
        <shortName evidence="10">MSH ligase</shortName>
    </alternativeName>
</protein>
<reference evidence="13 14" key="1">
    <citation type="submission" date="2019-02" db="EMBL/GenBank/DDBJ databases">
        <title>Genomic Encyclopedia of Type Strains, Phase IV (KMG-IV): sequencing the most valuable type-strain genomes for metagenomic binning, comparative biology and taxonomic classification.</title>
        <authorList>
            <person name="Goeker M."/>
        </authorList>
    </citation>
    <scope>NUCLEOTIDE SEQUENCE [LARGE SCALE GENOMIC DNA]</scope>
    <source>
        <strain evidence="13 14">DSM 45622</strain>
    </source>
</reference>
<evidence type="ECO:0000256" key="4">
    <source>
        <dbReference type="ARBA" id="ARBA00022598"/>
    </source>
</evidence>
<dbReference type="PRINTS" id="PR00983">
    <property type="entry name" value="TRNASYNTHCYS"/>
</dbReference>
<evidence type="ECO:0000256" key="11">
    <source>
        <dbReference type="SAM" id="MobiDB-lite"/>
    </source>
</evidence>
<evidence type="ECO:0000313" key="13">
    <source>
        <dbReference type="EMBL" id="RZS80053.1"/>
    </source>
</evidence>
<evidence type="ECO:0000256" key="2">
    <source>
        <dbReference type="ARBA" id="ARBA00007723"/>
    </source>
</evidence>
<name>A0A4Q7NB26_9ACTN</name>
<comment type="function">
    <text evidence="1 10">Catalyzes the ATP-dependent condensation of GlcN-Ins and L-cysteine to form L-Cys-GlcN-Ins.</text>
</comment>
<dbReference type="InterPro" id="IPR032678">
    <property type="entry name" value="tRNA-synt_1_cat_dom"/>
</dbReference>
<evidence type="ECO:0000256" key="9">
    <source>
        <dbReference type="ARBA" id="ARBA00048350"/>
    </source>
</evidence>
<dbReference type="OrthoDB" id="9815130at2"/>
<dbReference type="FunFam" id="3.40.50.620:FF:000134">
    <property type="entry name" value="L-cysteine:1D-myo-inositol 2-amino-2-deoxy-alpha-D-glucopyranoside ligase"/>
    <property type="match status" value="1"/>
</dbReference>
<keyword evidence="7 10" id="KW-0862">Zinc</keyword>
<dbReference type="PANTHER" id="PTHR10890:SF3">
    <property type="entry name" value="CYSTEINE--TRNA LIGASE, CYTOPLASMIC"/>
    <property type="match status" value="1"/>
</dbReference>
<feature type="binding site" evidence="10">
    <location>
        <begin position="43"/>
        <end position="46"/>
    </location>
    <ligand>
        <name>L-cysteinyl-5'-AMP</name>
        <dbReference type="ChEBI" id="CHEBI:144924"/>
    </ligand>
</feature>
<keyword evidence="8 10" id="KW-0067">ATP-binding</keyword>
<dbReference type="Proteomes" id="UP000293638">
    <property type="component" value="Unassembled WGS sequence"/>
</dbReference>
<dbReference type="GO" id="GO:0035446">
    <property type="term" value="F:cysteine-glucosaminylinositol ligase activity"/>
    <property type="evidence" value="ECO:0007669"/>
    <property type="project" value="UniProtKB-UniRule"/>
</dbReference>
<dbReference type="Gene3D" id="3.40.50.620">
    <property type="entry name" value="HUPs"/>
    <property type="match status" value="1"/>
</dbReference>
<feature type="binding site" evidence="10">
    <location>
        <position position="227"/>
    </location>
    <ligand>
        <name>Zn(2+)</name>
        <dbReference type="ChEBI" id="CHEBI:29105"/>
    </ligand>
</feature>
<evidence type="ECO:0000256" key="8">
    <source>
        <dbReference type="ARBA" id="ARBA00022840"/>
    </source>
</evidence>
<evidence type="ECO:0000256" key="7">
    <source>
        <dbReference type="ARBA" id="ARBA00022833"/>
    </source>
</evidence>
<keyword evidence="14" id="KW-1185">Reference proteome</keyword>
<comment type="catalytic activity">
    <reaction evidence="9 10">
        <text>1D-myo-inositol 2-amino-2-deoxy-alpha-D-glucopyranoside + L-cysteine + ATP = 1D-myo-inositol 2-(L-cysteinylamino)-2-deoxy-alpha-D-glucopyranoside + AMP + diphosphate + H(+)</text>
        <dbReference type="Rhea" id="RHEA:26176"/>
        <dbReference type="ChEBI" id="CHEBI:15378"/>
        <dbReference type="ChEBI" id="CHEBI:30616"/>
        <dbReference type="ChEBI" id="CHEBI:33019"/>
        <dbReference type="ChEBI" id="CHEBI:35235"/>
        <dbReference type="ChEBI" id="CHEBI:58886"/>
        <dbReference type="ChEBI" id="CHEBI:58887"/>
        <dbReference type="ChEBI" id="CHEBI:456215"/>
        <dbReference type="EC" id="6.3.1.13"/>
    </reaction>
</comment>
<accession>A0A4Q7NB26</accession>
<keyword evidence="6 10" id="KW-0547">Nucleotide-binding</keyword>
<dbReference type="GO" id="GO:0010125">
    <property type="term" value="P:mycothiol biosynthetic process"/>
    <property type="evidence" value="ECO:0007669"/>
    <property type="project" value="UniProtKB-UniRule"/>
</dbReference>
<proteinExistence type="inferred from homology"/>
<dbReference type="EMBL" id="SGXD01000005">
    <property type="protein sequence ID" value="RZS80053.1"/>
    <property type="molecule type" value="Genomic_DNA"/>
</dbReference>
<dbReference type="InterPro" id="IPR014729">
    <property type="entry name" value="Rossmann-like_a/b/a_fold"/>
</dbReference>
<evidence type="ECO:0000256" key="10">
    <source>
        <dbReference type="HAMAP-Rule" id="MF_01697"/>
    </source>
</evidence>
<dbReference type="EC" id="6.3.1.13" evidence="10"/>